<sequence length="222" mass="26229">MREDMFMFLDLKPHKRTASFGGTKKGKITCIVEVGKHSLPTIENVLYVDGLKYNLLSISKFYDNGIHENLYKINLYELNNKKVTSLMSKDDEKGIWHKNVRHINLKHISKLYKKHLVKELLHLDLFEPIRTLSLGGKKYTWVYFLSHKHESYKVFEIFGKRVQNEKKKGIFISTIKSDMDKNFKMLSLRHSVKRMTFSTTSLHREPFNKMGELKGTIELYKR</sequence>
<feature type="non-terminal residue" evidence="1">
    <location>
        <position position="1"/>
    </location>
</feature>
<comment type="caution">
    <text evidence="1">The sequence shown here is derived from an EMBL/GenBank/DDBJ whole genome shotgun (WGS) entry which is preliminary data.</text>
</comment>
<accession>A0A371FGB2</accession>
<dbReference type="EMBL" id="QJKJ01009275">
    <property type="protein sequence ID" value="RDX77133.1"/>
    <property type="molecule type" value="Genomic_DNA"/>
</dbReference>
<name>A0A371FGB2_MUCPR</name>
<reference evidence="1" key="1">
    <citation type="submission" date="2018-05" db="EMBL/GenBank/DDBJ databases">
        <title>Draft genome of Mucuna pruriens seed.</title>
        <authorList>
            <person name="Nnadi N.E."/>
            <person name="Vos R."/>
            <person name="Hasami M.H."/>
            <person name="Devisetty U.K."/>
            <person name="Aguiy J.C."/>
        </authorList>
    </citation>
    <scope>NUCLEOTIDE SEQUENCE [LARGE SCALE GENOMIC DNA]</scope>
    <source>
        <strain evidence="1">JCA_2017</strain>
    </source>
</reference>
<dbReference type="OrthoDB" id="1932348at2759"/>
<keyword evidence="2" id="KW-1185">Reference proteome</keyword>
<proteinExistence type="predicted"/>
<dbReference type="Proteomes" id="UP000257109">
    <property type="component" value="Unassembled WGS sequence"/>
</dbReference>
<protein>
    <recommendedName>
        <fullName evidence="3">GAG-pre-integrase domain-containing protein</fullName>
    </recommendedName>
</protein>
<gene>
    <name evidence="1" type="ORF">CR513_42796</name>
</gene>
<dbReference type="AlphaFoldDB" id="A0A371FGB2"/>
<evidence type="ECO:0008006" key="3">
    <source>
        <dbReference type="Google" id="ProtNLM"/>
    </source>
</evidence>
<evidence type="ECO:0000313" key="1">
    <source>
        <dbReference type="EMBL" id="RDX77133.1"/>
    </source>
</evidence>
<organism evidence="1 2">
    <name type="scientific">Mucuna pruriens</name>
    <name type="common">Velvet bean</name>
    <name type="synonym">Dolichos pruriens</name>
    <dbReference type="NCBI Taxonomy" id="157652"/>
    <lineage>
        <taxon>Eukaryota</taxon>
        <taxon>Viridiplantae</taxon>
        <taxon>Streptophyta</taxon>
        <taxon>Embryophyta</taxon>
        <taxon>Tracheophyta</taxon>
        <taxon>Spermatophyta</taxon>
        <taxon>Magnoliopsida</taxon>
        <taxon>eudicotyledons</taxon>
        <taxon>Gunneridae</taxon>
        <taxon>Pentapetalae</taxon>
        <taxon>rosids</taxon>
        <taxon>fabids</taxon>
        <taxon>Fabales</taxon>
        <taxon>Fabaceae</taxon>
        <taxon>Papilionoideae</taxon>
        <taxon>50 kb inversion clade</taxon>
        <taxon>NPAAA clade</taxon>
        <taxon>indigoferoid/millettioid clade</taxon>
        <taxon>Phaseoleae</taxon>
        <taxon>Mucuna</taxon>
    </lineage>
</organism>
<evidence type="ECO:0000313" key="2">
    <source>
        <dbReference type="Proteomes" id="UP000257109"/>
    </source>
</evidence>